<dbReference type="Gene3D" id="1.10.10.2520">
    <property type="entry name" value="Cell wall hydrolase SleB, domain 1"/>
    <property type="match status" value="1"/>
</dbReference>
<dbReference type="Pfam" id="PF07486">
    <property type="entry name" value="Hydrolase_2"/>
    <property type="match status" value="1"/>
</dbReference>
<dbReference type="InterPro" id="IPR042047">
    <property type="entry name" value="SleB_dom1"/>
</dbReference>
<evidence type="ECO:0000259" key="1">
    <source>
        <dbReference type="Pfam" id="PF07486"/>
    </source>
</evidence>
<proteinExistence type="predicted"/>
<dbReference type="EMBL" id="LR798334">
    <property type="protein sequence ID" value="CAB5224349.1"/>
    <property type="molecule type" value="Genomic_DNA"/>
</dbReference>
<feature type="domain" description="Cell wall hydrolase SleB" evidence="1">
    <location>
        <begin position="47"/>
        <end position="150"/>
    </location>
</feature>
<organism evidence="2">
    <name type="scientific">uncultured Caudovirales phage</name>
    <dbReference type="NCBI Taxonomy" id="2100421"/>
    <lineage>
        <taxon>Viruses</taxon>
        <taxon>Duplodnaviria</taxon>
        <taxon>Heunggongvirae</taxon>
        <taxon>Uroviricota</taxon>
        <taxon>Caudoviricetes</taxon>
        <taxon>Peduoviridae</taxon>
        <taxon>Maltschvirus</taxon>
        <taxon>Maltschvirus maltsch</taxon>
    </lineage>
</organism>
<gene>
    <name evidence="2" type="ORF">UFOVP735_58</name>
</gene>
<sequence>MMRLWLRLLLVALMWFLLGAFIGRALAATPDRQRTCLAQAVYWEARGQPFNSQIAVAQVVMNRVEDGRFRPDICGVVYQRNANGCQFAWVCAGLNRPRDRQAWQRALVIAEIAQTDYIDLVDGALFFHDTSIRRWRHLEKTARIGDLVFYRER</sequence>
<protein>
    <submittedName>
        <fullName evidence="2">SleB Cell wall hydrolyses involved in spore germination</fullName>
    </submittedName>
</protein>
<reference evidence="2" key="1">
    <citation type="submission" date="2020-05" db="EMBL/GenBank/DDBJ databases">
        <authorList>
            <person name="Chiriac C."/>
            <person name="Salcher M."/>
            <person name="Ghai R."/>
            <person name="Kavagutti S V."/>
        </authorList>
    </citation>
    <scope>NUCLEOTIDE SEQUENCE</scope>
</reference>
<name>A0A6J7X2A6_9CAUD</name>
<accession>A0A6J7X2A6</accession>
<dbReference type="InterPro" id="IPR011105">
    <property type="entry name" value="Cell_wall_hydrolase_SleB"/>
</dbReference>
<evidence type="ECO:0000313" key="2">
    <source>
        <dbReference type="EMBL" id="CAB5224349.1"/>
    </source>
</evidence>
<dbReference type="GO" id="GO:0016787">
    <property type="term" value="F:hydrolase activity"/>
    <property type="evidence" value="ECO:0007669"/>
    <property type="project" value="InterPro"/>
</dbReference>